<dbReference type="Proteomes" id="UP001060215">
    <property type="component" value="Chromosome 1"/>
</dbReference>
<evidence type="ECO:0000313" key="2">
    <source>
        <dbReference type="Proteomes" id="UP001060215"/>
    </source>
</evidence>
<evidence type="ECO:0000313" key="1">
    <source>
        <dbReference type="EMBL" id="KAI8031403.1"/>
    </source>
</evidence>
<reference evidence="1 2" key="1">
    <citation type="journal article" date="2022" name="Plant J.">
        <title>Chromosome-level genome of Camellia lanceoleosa provides a valuable resource for understanding genome evolution and self-incompatibility.</title>
        <authorList>
            <person name="Gong W."/>
            <person name="Xiao S."/>
            <person name="Wang L."/>
            <person name="Liao Z."/>
            <person name="Chang Y."/>
            <person name="Mo W."/>
            <person name="Hu G."/>
            <person name="Li W."/>
            <person name="Zhao G."/>
            <person name="Zhu H."/>
            <person name="Hu X."/>
            <person name="Ji K."/>
            <person name="Xiang X."/>
            <person name="Song Q."/>
            <person name="Yuan D."/>
            <person name="Jin S."/>
            <person name="Zhang L."/>
        </authorList>
    </citation>
    <scope>NUCLEOTIDE SEQUENCE [LARGE SCALE GENOMIC DNA]</scope>
    <source>
        <strain evidence="1">SQ_2022a</strain>
    </source>
</reference>
<dbReference type="EMBL" id="CM045758">
    <property type="protein sequence ID" value="KAI8031403.1"/>
    <property type="molecule type" value="Genomic_DNA"/>
</dbReference>
<organism evidence="1 2">
    <name type="scientific">Camellia lanceoleosa</name>
    <dbReference type="NCBI Taxonomy" id="1840588"/>
    <lineage>
        <taxon>Eukaryota</taxon>
        <taxon>Viridiplantae</taxon>
        <taxon>Streptophyta</taxon>
        <taxon>Embryophyta</taxon>
        <taxon>Tracheophyta</taxon>
        <taxon>Spermatophyta</taxon>
        <taxon>Magnoliopsida</taxon>
        <taxon>eudicotyledons</taxon>
        <taxon>Gunneridae</taxon>
        <taxon>Pentapetalae</taxon>
        <taxon>asterids</taxon>
        <taxon>Ericales</taxon>
        <taxon>Theaceae</taxon>
        <taxon>Camellia</taxon>
    </lineage>
</organism>
<protein>
    <submittedName>
        <fullName evidence="1">RING-H2 finger protein ATL52</fullName>
    </submittedName>
</protein>
<name>A0ACC0J1X0_9ERIC</name>
<proteinExistence type="predicted"/>
<sequence>MAHQILNIFLVSLVWASAIIGIISGTAFILIFSSCLLSLLCRRRRTETMTLPSSIRMVSETQLIVLPSYNYTKDIIDLVSKTHDKTCAVCLSEFLDGEQVRVLPDCLHPFHVPCIDMWLYSHSNCPICRTDVKPPAENICLEVAPG</sequence>
<comment type="caution">
    <text evidence="1">The sequence shown here is derived from an EMBL/GenBank/DDBJ whole genome shotgun (WGS) entry which is preliminary data.</text>
</comment>
<keyword evidence="2" id="KW-1185">Reference proteome</keyword>
<gene>
    <name evidence="1" type="ORF">LOK49_LG01G00692</name>
</gene>
<accession>A0ACC0J1X0</accession>